<dbReference type="Proteomes" id="UP001150924">
    <property type="component" value="Unassembled WGS sequence"/>
</dbReference>
<dbReference type="EMBL" id="JAPNKE010000002">
    <property type="protein sequence ID" value="MCY1010419.1"/>
    <property type="molecule type" value="Genomic_DNA"/>
</dbReference>
<protein>
    <submittedName>
        <fullName evidence="1">Uncharacterized protein</fullName>
    </submittedName>
</protein>
<accession>A0A9X3EVV1</accession>
<evidence type="ECO:0000313" key="1">
    <source>
        <dbReference type="EMBL" id="MCY1010419.1"/>
    </source>
</evidence>
<reference evidence="1" key="1">
    <citation type="submission" date="2022-11" db="EMBL/GenBank/DDBJ databases">
        <title>Minimal conservation of predation-associated metabolite biosynthetic gene clusters underscores biosynthetic potential of Myxococcota including descriptions for ten novel species: Archangium lansinium sp. nov., Myxococcus landrumus sp. nov., Nannocystis bai.</title>
        <authorList>
            <person name="Ahearne A."/>
            <person name="Stevens C."/>
            <person name="Phillips K."/>
        </authorList>
    </citation>
    <scope>NUCLEOTIDE SEQUENCE</scope>
    <source>
        <strain evidence="1">Na p29</strain>
    </source>
</reference>
<organism evidence="1 2">
    <name type="scientific">Nannocystis pusilla</name>
    <dbReference type="NCBI Taxonomy" id="889268"/>
    <lineage>
        <taxon>Bacteria</taxon>
        <taxon>Pseudomonadati</taxon>
        <taxon>Myxococcota</taxon>
        <taxon>Polyangia</taxon>
        <taxon>Nannocystales</taxon>
        <taxon>Nannocystaceae</taxon>
        <taxon>Nannocystis</taxon>
    </lineage>
</organism>
<proteinExistence type="predicted"/>
<comment type="caution">
    <text evidence="1">The sequence shown here is derived from an EMBL/GenBank/DDBJ whole genome shotgun (WGS) entry which is preliminary data.</text>
</comment>
<dbReference type="RefSeq" id="WP_267773355.1">
    <property type="nucleotide sequence ID" value="NZ_JAPNKE010000002.1"/>
</dbReference>
<gene>
    <name evidence="1" type="ORF">OV079_33605</name>
</gene>
<keyword evidence="2" id="KW-1185">Reference proteome</keyword>
<sequence>MSFLLLLGACNHLGENTETGPCYYSPEVEVPRADYDAAEDDGELSTDECEALCNEYLDVEESGGPETVDAPECIVETVGSKFVTMECRVETGCA</sequence>
<dbReference type="AlphaFoldDB" id="A0A9X3EVV1"/>
<evidence type="ECO:0000313" key="2">
    <source>
        <dbReference type="Proteomes" id="UP001150924"/>
    </source>
</evidence>
<name>A0A9X3EVV1_9BACT</name>